<accession>A0A5B9DW73</accession>
<evidence type="ECO:0000259" key="7">
    <source>
        <dbReference type="Pfam" id="PF02771"/>
    </source>
</evidence>
<dbReference type="InterPro" id="IPR013786">
    <property type="entry name" value="AcylCoA_DH/ox_N"/>
</dbReference>
<dbReference type="Pfam" id="PF00441">
    <property type="entry name" value="Acyl-CoA_dh_1"/>
    <property type="match status" value="1"/>
</dbReference>
<comment type="cofactor">
    <cofactor evidence="1">
        <name>FAD</name>
        <dbReference type="ChEBI" id="CHEBI:57692"/>
    </cofactor>
</comment>
<dbReference type="InterPro" id="IPR037069">
    <property type="entry name" value="AcylCoA_DH/ox_N_sf"/>
</dbReference>
<dbReference type="InterPro" id="IPR009100">
    <property type="entry name" value="AcylCoA_DH/oxidase_NM_dom_sf"/>
</dbReference>
<dbReference type="KEGG" id="rgl:CS053_01835"/>
<comment type="similarity">
    <text evidence="2">Belongs to the acyl-CoA dehydrogenase family.</text>
</comment>
<dbReference type="SUPFAM" id="SSF56645">
    <property type="entry name" value="Acyl-CoA dehydrogenase NM domain-like"/>
    <property type="match status" value="1"/>
</dbReference>
<protein>
    <submittedName>
        <fullName evidence="8">Acyl-CoA dehydrogenase</fullName>
    </submittedName>
</protein>
<dbReference type="Gene3D" id="1.10.540.10">
    <property type="entry name" value="Acyl-CoA dehydrogenase/oxidase, N-terminal domain"/>
    <property type="match status" value="1"/>
</dbReference>
<keyword evidence="3" id="KW-0285">Flavoprotein</keyword>
<keyword evidence="5" id="KW-0560">Oxidoreductase</keyword>
<evidence type="ECO:0000259" key="6">
    <source>
        <dbReference type="Pfam" id="PF00441"/>
    </source>
</evidence>
<dbReference type="GO" id="GO:0050660">
    <property type="term" value="F:flavin adenine dinucleotide binding"/>
    <property type="evidence" value="ECO:0007669"/>
    <property type="project" value="InterPro"/>
</dbReference>
<proteinExistence type="inferred from homology"/>
<evidence type="ECO:0000256" key="4">
    <source>
        <dbReference type="ARBA" id="ARBA00022827"/>
    </source>
</evidence>
<dbReference type="PANTHER" id="PTHR43884">
    <property type="entry name" value="ACYL-COA DEHYDROGENASE"/>
    <property type="match status" value="1"/>
</dbReference>
<dbReference type="Proteomes" id="UP000321807">
    <property type="component" value="Chromosome"/>
</dbReference>
<reference evidence="8 9" key="1">
    <citation type="submission" date="2019-08" db="EMBL/GenBank/DDBJ databases">
        <title>Complete genome sequence of Rhodanobacter glycinis strain T01E-68 isolated from tomato root.</title>
        <authorList>
            <person name="Weon H.-Y."/>
            <person name="Lee S.A."/>
        </authorList>
    </citation>
    <scope>NUCLEOTIDE SEQUENCE [LARGE SCALE GENOMIC DNA]</scope>
    <source>
        <strain evidence="8 9">T01E-68</strain>
    </source>
</reference>
<sequence length="365" mass="39565">MDFAFTEDQLAFRDAVSRFFMTEAAPEQLREIWETNVGRSSDLRRKIAEQGLTGLSVPEAEGGLALGDIDWALMTQELGYYAIPDSLADTAYVATGLLSGLPAGHPLRAEWLPRVVDGSCRIAVGHPVNPWVADAHLADLLLLSHATPQGCELHAVGRDAVQVTRLPSIDGSRRLWNVAWQPAAATCVLDAAAAQPLWDEALERGALNVSGQLIGLAQRMLDLSVDYAAQRKQFGKPIGSFQAIKHHLADVVTKIEFARPVLYRAAVALARREPGCAVRVAHARLVCADAAWIAARKGIQVHGAMGYTWEVDLQMFMKRAWVLDAAWGDRGFHRARLGAALLDSDDAALGAGTTFATQHQENAHG</sequence>
<evidence type="ECO:0000256" key="3">
    <source>
        <dbReference type="ARBA" id="ARBA00022630"/>
    </source>
</evidence>
<feature type="domain" description="Acyl-CoA dehydrogenase/oxidase N-terminal" evidence="7">
    <location>
        <begin position="6"/>
        <end position="118"/>
    </location>
</feature>
<evidence type="ECO:0000313" key="9">
    <source>
        <dbReference type="Proteomes" id="UP000321807"/>
    </source>
</evidence>
<gene>
    <name evidence="8" type="ORF">CS053_01835</name>
</gene>
<name>A0A5B9DW73_9GAMM</name>
<dbReference type="PANTHER" id="PTHR43884:SF20">
    <property type="entry name" value="ACYL-COA DEHYDROGENASE FADE28"/>
    <property type="match status" value="1"/>
</dbReference>
<dbReference type="RefSeq" id="WP_147626131.1">
    <property type="nucleotide sequence ID" value="NZ_CP042807.1"/>
</dbReference>
<dbReference type="GO" id="GO:0003995">
    <property type="term" value="F:acyl-CoA dehydrogenase activity"/>
    <property type="evidence" value="ECO:0007669"/>
    <property type="project" value="TreeGrafter"/>
</dbReference>
<keyword evidence="4" id="KW-0274">FAD</keyword>
<evidence type="ECO:0000256" key="5">
    <source>
        <dbReference type="ARBA" id="ARBA00023002"/>
    </source>
</evidence>
<evidence type="ECO:0000256" key="1">
    <source>
        <dbReference type="ARBA" id="ARBA00001974"/>
    </source>
</evidence>
<dbReference type="SUPFAM" id="SSF47203">
    <property type="entry name" value="Acyl-CoA dehydrogenase C-terminal domain-like"/>
    <property type="match status" value="1"/>
</dbReference>
<dbReference type="InterPro" id="IPR036250">
    <property type="entry name" value="AcylCo_DH-like_C"/>
</dbReference>
<dbReference type="Pfam" id="PF02771">
    <property type="entry name" value="Acyl-CoA_dh_N"/>
    <property type="match status" value="1"/>
</dbReference>
<dbReference type="AlphaFoldDB" id="A0A5B9DW73"/>
<dbReference type="Gene3D" id="1.20.140.10">
    <property type="entry name" value="Butyryl-CoA Dehydrogenase, subunit A, domain 3"/>
    <property type="match status" value="1"/>
</dbReference>
<evidence type="ECO:0000256" key="2">
    <source>
        <dbReference type="ARBA" id="ARBA00009347"/>
    </source>
</evidence>
<feature type="domain" description="Acyl-CoA dehydrogenase/oxidase C-terminal" evidence="6">
    <location>
        <begin position="200"/>
        <end position="341"/>
    </location>
</feature>
<organism evidence="8 9">
    <name type="scientific">Rhodanobacter glycinis</name>
    <dbReference type="NCBI Taxonomy" id="582702"/>
    <lineage>
        <taxon>Bacteria</taxon>
        <taxon>Pseudomonadati</taxon>
        <taxon>Pseudomonadota</taxon>
        <taxon>Gammaproteobacteria</taxon>
        <taxon>Lysobacterales</taxon>
        <taxon>Rhodanobacteraceae</taxon>
        <taxon>Rhodanobacter</taxon>
    </lineage>
</organism>
<dbReference type="EMBL" id="CP042807">
    <property type="protein sequence ID" value="QEE23374.1"/>
    <property type="molecule type" value="Genomic_DNA"/>
</dbReference>
<dbReference type="InterPro" id="IPR009075">
    <property type="entry name" value="AcylCo_DH/oxidase_C"/>
</dbReference>
<evidence type="ECO:0000313" key="8">
    <source>
        <dbReference type="EMBL" id="QEE23374.1"/>
    </source>
</evidence>